<gene>
    <name evidence="4" type="ORF">G647_06152</name>
</gene>
<dbReference type="GO" id="GO:0140469">
    <property type="term" value="P:GCN2-mediated signaling"/>
    <property type="evidence" value="ECO:0007669"/>
    <property type="project" value="TreeGrafter"/>
</dbReference>
<feature type="region of interest" description="Disordered" evidence="2">
    <location>
        <begin position="371"/>
        <end position="403"/>
    </location>
</feature>
<dbReference type="Gene3D" id="3.30.230.30">
    <property type="entry name" value="Impact, N-terminal domain"/>
    <property type="match status" value="1"/>
</dbReference>
<feature type="compositionally biased region" description="Low complexity" evidence="2">
    <location>
        <begin position="145"/>
        <end position="162"/>
    </location>
</feature>
<feature type="compositionally biased region" description="Polar residues" evidence="2">
    <location>
        <begin position="84"/>
        <end position="105"/>
    </location>
</feature>
<feature type="domain" description="Impact N-terminal" evidence="3">
    <location>
        <begin position="86"/>
        <end position="215"/>
    </location>
</feature>
<dbReference type="InterPro" id="IPR001498">
    <property type="entry name" value="Impact_N"/>
</dbReference>
<dbReference type="GO" id="GO:0006446">
    <property type="term" value="P:regulation of translational initiation"/>
    <property type="evidence" value="ECO:0007669"/>
    <property type="project" value="TreeGrafter"/>
</dbReference>
<dbReference type="InterPro" id="IPR023582">
    <property type="entry name" value="Impact"/>
</dbReference>
<organism evidence="4 5">
    <name type="scientific">Cladophialophora carrionii CBS 160.54</name>
    <dbReference type="NCBI Taxonomy" id="1279043"/>
    <lineage>
        <taxon>Eukaryota</taxon>
        <taxon>Fungi</taxon>
        <taxon>Dikarya</taxon>
        <taxon>Ascomycota</taxon>
        <taxon>Pezizomycotina</taxon>
        <taxon>Eurotiomycetes</taxon>
        <taxon>Chaetothyriomycetidae</taxon>
        <taxon>Chaetothyriales</taxon>
        <taxon>Herpotrichiellaceae</taxon>
        <taxon>Cladophialophora</taxon>
    </lineage>
</organism>
<dbReference type="GeneID" id="19984645"/>
<dbReference type="RefSeq" id="XP_008728698.1">
    <property type="nucleotide sequence ID" value="XM_008730476.1"/>
</dbReference>
<name>V9D5Z4_9EURO</name>
<dbReference type="SUPFAM" id="SSF54211">
    <property type="entry name" value="Ribosomal protein S5 domain 2-like"/>
    <property type="match status" value="1"/>
</dbReference>
<dbReference type="InterPro" id="IPR036956">
    <property type="entry name" value="Impact_N_sf"/>
</dbReference>
<evidence type="ECO:0000259" key="3">
    <source>
        <dbReference type="Pfam" id="PF01205"/>
    </source>
</evidence>
<evidence type="ECO:0000256" key="1">
    <source>
        <dbReference type="ARBA" id="ARBA00007665"/>
    </source>
</evidence>
<protein>
    <recommendedName>
        <fullName evidence="3">Impact N-terminal domain-containing protein</fullName>
    </recommendedName>
</protein>
<feature type="region of interest" description="Disordered" evidence="2">
    <location>
        <begin position="297"/>
        <end position="336"/>
    </location>
</feature>
<dbReference type="AlphaFoldDB" id="V9D5Z4"/>
<sequence length="403" mass="42853">MTPTSTASNPKKRRLLYSDDDRDDDDDDNNNNNSHRQKDKHTNASSQSQSQTQQTQIFISSVIQDRKSTFQAHFHPGSSVFAPQGSTYSSRSTAQNPQSSSTTTIIKSLQSHPSFSTASHRIVAWRRRSTQQTLQLHIGAGGAVGSKSAGSTSTSTSTFTTGSDDDGEKYAGRRLEAVLSSMQVEGVIVVARWYGGVMLGPVRFTHIENCAREAIRMWVDSLGGGRQQGQGNLVSGGGSGGSSSSSKKARVDGAGDDNAAAHDQDDEAERTRLANQLLERDNSIVVLRGLLADMTKGKASAGTVAGTDAGTGTGTGTGDIKPESSPAPPSTTVVSSPAKKLEYTDMPLARLKQLEKARDATIAFILRQLDKVEEEQKARGTDTDTDTDTAIASKEQGRVEGDG</sequence>
<feature type="compositionally biased region" description="Low complexity" evidence="2">
    <location>
        <begin position="45"/>
        <end position="55"/>
    </location>
</feature>
<proteinExistence type="inferred from homology"/>
<feature type="region of interest" description="Disordered" evidence="2">
    <location>
        <begin position="141"/>
        <end position="168"/>
    </location>
</feature>
<dbReference type="PANTHER" id="PTHR16301:SF25">
    <property type="entry name" value="PROTEIN IMPACT"/>
    <property type="match status" value="1"/>
</dbReference>
<feature type="compositionally biased region" description="Basic and acidic residues" evidence="2">
    <location>
        <begin position="371"/>
        <end position="382"/>
    </location>
</feature>
<feature type="compositionally biased region" description="Basic and acidic residues" evidence="2">
    <location>
        <begin position="249"/>
        <end position="263"/>
    </location>
</feature>
<dbReference type="EMBL" id="KB822706">
    <property type="protein sequence ID" value="ETI22081.1"/>
    <property type="molecule type" value="Genomic_DNA"/>
</dbReference>
<feature type="region of interest" description="Disordered" evidence="2">
    <location>
        <begin position="1"/>
        <end position="55"/>
    </location>
</feature>
<dbReference type="VEuPathDB" id="FungiDB:G647_06152"/>
<dbReference type="OrthoDB" id="69641at2759"/>
<dbReference type="GO" id="GO:0005737">
    <property type="term" value="C:cytoplasm"/>
    <property type="evidence" value="ECO:0007669"/>
    <property type="project" value="TreeGrafter"/>
</dbReference>
<feature type="compositionally biased region" description="Gly residues" evidence="2">
    <location>
        <begin position="228"/>
        <end position="241"/>
    </location>
</feature>
<feature type="compositionally biased region" description="Acidic residues" evidence="2">
    <location>
        <begin position="18"/>
        <end position="29"/>
    </location>
</feature>
<evidence type="ECO:0000313" key="4">
    <source>
        <dbReference type="EMBL" id="ETI22081.1"/>
    </source>
</evidence>
<dbReference type="InterPro" id="IPR020568">
    <property type="entry name" value="Ribosomal_Su5_D2-typ_SF"/>
</dbReference>
<dbReference type="PANTHER" id="PTHR16301">
    <property type="entry name" value="IMPACT-RELATED"/>
    <property type="match status" value="1"/>
</dbReference>
<feature type="region of interest" description="Disordered" evidence="2">
    <location>
        <begin position="228"/>
        <end position="268"/>
    </location>
</feature>
<evidence type="ECO:0000256" key="2">
    <source>
        <dbReference type="SAM" id="MobiDB-lite"/>
    </source>
</evidence>
<accession>V9D5Z4</accession>
<comment type="similarity">
    <text evidence="1">Belongs to the IMPACT family.</text>
</comment>
<dbReference type="HOGENOM" id="CLU_040315_2_0_1"/>
<evidence type="ECO:0000313" key="5">
    <source>
        <dbReference type="Proteomes" id="UP000030678"/>
    </source>
</evidence>
<feature type="region of interest" description="Disordered" evidence="2">
    <location>
        <begin position="74"/>
        <end position="105"/>
    </location>
</feature>
<reference evidence="4 5" key="1">
    <citation type="submission" date="2013-03" db="EMBL/GenBank/DDBJ databases">
        <title>The Genome Sequence of Cladophialophora carrionii CBS 160.54.</title>
        <authorList>
            <consortium name="The Broad Institute Genomics Platform"/>
            <person name="Cuomo C."/>
            <person name="de Hoog S."/>
            <person name="Gorbushina A."/>
            <person name="Walker B."/>
            <person name="Young S.K."/>
            <person name="Zeng Q."/>
            <person name="Gargeya S."/>
            <person name="Fitzgerald M."/>
            <person name="Haas B."/>
            <person name="Abouelleil A."/>
            <person name="Allen A.W."/>
            <person name="Alvarado L."/>
            <person name="Arachchi H.M."/>
            <person name="Berlin A.M."/>
            <person name="Chapman S.B."/>
            <person name="Gainer-Dewar J."/>
            <person name="Goldberg J."/>
            <person name="Griggs A."/>
            <person name="Gujja S."/>
            <person name="Hansen M."/>
            <person name="Howarth C."/>
            <person name="Imamovic A."/>
            <person name="Ireland A."/>
            <person name="Larimer J."/>
            <person name="McCowan C."/>
            <person name="Murphy C."/>
            <person name="Pearson M."/>
            <person name="Poon T.W."/>
            <person name="Priest M."/>
            <person name="Roberts A."/>
            <person name="Saif S."/>
            <person name="Shea T."/>
            <person name="Sisk P."/>
            <person name="Sykes S."/>
            <person name="Wortman J."/>
            <person name="Nusbaum C."/>
            <person name="Birren B."/>
        </authorList>
    </citation>
    <scope>NUCLEOTIDE SEQUENCE [LARGE SCALE GENOMIC DNA]</scope>
    <source>
        <strain evidence="4 5">CBS 160.54</strain>
    </source>
</reference>
<dbReference type="Proteomes" id="UP000030678">
    <property type="component" value="Unassembled WGS sequence"/>
</dbReference>
<dbReference type="Pfam" id="PF01205">
    <property type="entry name" value="Impact_N"/>
    <property type="match status" value="1"/>
</dbReference>